<name>A0AA39P0X4_9AGAR</name>
<proteinExistence type="predicted"/>
<keyword evidence="4" id="KW-1185">Reference proteome</keyword>
<feature type="transmembrane region" description="Helical" evidence="2">
    <location>
        <begin position="21"/>
        <end position="41"/>
    </location>
</feature>
<gene>
    <name evidence="3" type="ORF">IW261DRAFT_1595486</name>
</gene>
<dbReference type="Proteomes" id="UP001175227">
    <property type="component" value="Unassembled WGS sequence"/>
</dbReference>
<evidence type="ECO:0000256" key="1">
    <source>
        <dbReference type="SAM" id="MobiDB-lite"/>
    </source>
</evidence>
<protein>
    <submittedName>
        <fullName evidence="3">Uncharacterized protein</fullName>
    </submittedName>
</protein>
<evidence type="ECO:0000313" key="3">
    <source>
        <dbReference type="EMBL" id="KAK0475503.1"/>
    </source>
</evidence>
<accession>A0AA39P0X4</accession>
<sequence>MHRNIGIPPMRRKQQERLRRNTRAAAGAITTKLAVVGAVVVTTQTEGHVSDAVLVVHPGETYVGRAGFRFLREKRVSKVIMDADEEASDGEQTWGTTLGPALVVVVDTVAFWYLPSPHEDDTAPVPTTSHRRSNVQLESDTPVGRKMKDIDQKRLQVDEHAMPKVILQVGIVFVNSVILVILRLQLFFLRKLIIIWKHHNFEFNTPVTYNRKEVAHHAEKDRSWLVTLPVSASMFHLSVPSSHVIGQKNSEDGRMLARESLKMTWEETSDLGWVENPKEMILLIWLGSGSGSGSTGARSQ</sequence>
<keyword evidence="2" id="KW-1133">Transmembrane helix</keyword>
<evidence type="ECO:0000313" key="4">
    <source>
        <dbReference type="Proteomes" id="UP001175227"/>
    </source>
</evidence>
<feature type="transmembrane region" description="Helical" evidence="2">
    <location>
        <begin position="165"/>
        <end position="189"/>
    </location>
</feature>
<organism evidence="3 4">
    <name type="scientific">Armillaria novae-zelandiae</name>
    <dbReference type="NCBI Taxonomy" id="153914"/>
    <lineage>
        <taxon>Eukaryota</taxon>
        <taxon>Fungi</taxon>
        <taxon>Dikarya</taxon>
        <taxon>Basidiomycota</taxon>
        <taxon>Agaricomycotina</taxon>
        <taxon>Agaricomycetes</taxon>
        <taxon>Agaricomycetidae</taxon>
        <taxon>Agaricales</taxon>
        <taxon>Marasmiineae</taxon>
        <taxon>Physalacriaceae</taxon>
        <taxon>Armillaria</taxon>
    </lineage>
</organism>
<evidence type="ECO:0000256" key="2">
    <source>
        <dbReference type="SAM" id="Phobius"/>
    </source>
</evidence>
<dbReference type="EMBL" id="JAUEPR010000023">
    <property type="protein sequence ID" value="KAK0475503.1"/>
    <property type="molecule type" value="Genomic_DNA"/>
</dbReference>
<keyword evidence="2" id="KW-0812">Transmembrane</keyword>
<reference evidence="3" key="1">
    <citation type="submission" date="2023-06" db="EMBL/GenBank/DDBJ databases">
        <authorList>
            <consortium name="Lawrence Berkeley National Laboratory"/>
            <person name="Ahrendt S."/>
            <person name="Sahu N."/>
            <person name="Indic B."/>
            <person name="Wong-Bajracharya J."/>
            <person name="Merenyi Z."/>
            <person name="Ke H.-M."/>
            <person name="Monk M."/>
            <person name="Kocsube S."/>
            <person name="Drula E."/>
            <person name="Lipzen A."/>
            <person name="Balint B."/>
            <person name="Henrissat B."/>
            <person name="Andreopoulos B."/>
            <person name="Martin F.M."/>
            <person name="Harder C.B."/>
            <person name="Rigling D."/>
            <person name="Ford K.L."/>
            <person name="Foster G.D."/>
            <person name="Pangilinan J."/>
            <person name="Papanicolaou A."/>
            <person name="Barry K."/>
            <person name="LaButti K."/>
            <person name="Viragh M."/>
            <person name="Koriabine M."/>
            <person name="Yan M."/>
            <person name="Riley R."/>
            <person name="Champramary S."/>
            <person name="Plett K.L."/>
            <person name="Tsai I.J."/>
            <person name="Slot J."/>
            <person name="Sipos G."/>
            <person name="Plett J."/>
            <person name="Nagy L.G."/>
            <person name="Grigoriev I.V."/>
        </authorList>
    </citation>
    <scope>NUCLEOTIDE SEQUENCE</scope>
    <source>
        <strain evidence="3">ICMP 16352</strain>
    </source>
</reference>
<comment type="caution">
    <text evidence="3">The sequence shown here is derived from an EMBL/GenBank/DDBJ whole genome shotgun (WGS) entry which is preliminary data.</text>
</comment>
<feature type="region of interest" description="Disordered" evidence="1">
    <location>
        <begin position="120"/>
        <end position="140"/>
    </location>
</feature>
<dbReference type="AlphaFoldDB" id="A0AA39P0X4"/>
<keyword evidence="2" id="KW-0472">Membrane</keyword>